<reference evidence="1 2" key="1">
    <citation type="submission" date="2019-08" db="EMBL/GenBank/DDBJ databases">
        <title>Complete genome sequence of Kushneria sp. YCWA18, a halophilic phosphate-solubilizing bacterium isolated from Daqiao saltern in China.</title>
        <authorList>
            <person name="Du G.-X."/>
            <person name="Qu L.-Y."/>
        </authorList>
    </citation>
    <scope>NUCLEOTIDE SEQUENCE [LARGE SCALE GENOMIC DNA]</scope>
    <source>
        <strain evidence="1 2">YCWA18</strain>
    </source>
</reference>
<dbReference type="Proteomes" id="UP000322553">
    <property type="component" value="Chromosome"/>
</dbReference>
<evidence type="ECO:0000313" key="1">
    <source>
        <dbReference type="EMBL" id="QEL10868.1"/>
    </source>
</evidence>
<dbReference type="EMBL" id="CP043420">
    <property type="protein sequence ID" value="QEL10868.1"/>
    <property type="molecule type" value="Genomic_DNA"/>
</dbReference>
<keyword evidence="2" id="KW-1185">Reference proteome</keyword>
<dbReference type="OrthoDB" id="6183707at2"/>
<proteinExistence type="predicted"/>
<name>A0A1S1NYN4_9GAMM</name>
<gene>
    <name evidence="1" type="ORF">FY550_06830</name>
</gene>
<dbReference type="KEGG" id="kuy:FY550_06830"/>
<dbReference type="RefSeq" id="WP_070977100.1">
    <property type="nucleotide sequence ID" value="NZ_CP043420.1"/>
</dbReference>
<organism evidence="1 2">
    <name type="scientific">Kushneria phosphatilytica</name>
    <dbReference type="NCBI Taxonomy" id="657387"/>
    <lineage>
        <taxon>Bacteria</taxon>
        <taxon>Pseudomonadati</taxon>
        <taxon>Pseudomonadota</taxon>
        <taxon>Gammaproteobacteria</taxon>
        <taxon>Oceanospirillales</taxon>
        <taxon>Halomonadaceae</taxon>
        <taxon>Kushneria</taxon>
    </lineage>
</organism>
<dbReference type="AlphaFoldDB" id="A0A1S1NYN4"/>
<sequence>MALRIRPDGRILCAAIHSKQPGDIYLNDGDHYRLSVELRALVTEPCAAHMQRGEWWWKNQVPEGVAIDSFYRE</sequence>
<accession>A0A1S1NYN4</accession>
<protein>
    <submittedName>
        <fullName evidence="1">Uncharacterized protein</fullName>
    </submittedName>
</protein>
<dbReference type="STRING" id="657387.BH688_03060"/>
<evidence type="ECO:0000313" key="2">
    <source>
        <dbReference type="Proteomes" id="UP000322553"/>
    </source>
</evidence>